<evidence type="ECO:0000256" key="4">
    <source>
        <dbReference type="ARBA" id="ARBA00022452"/>
    </source>
</evidence>
<comment type="similarity">
    <text evidence="2">Belongs to the BexD/CtrA/VexA family.</text>
</comment>
<gene>
    <name evidence="18" type="ORF">FAZ19_23170</name>
</gene>
<keyword evidence="10" id="KW-0626">Porin</keyword>
<dbReference type="InterPro" id="IPR003715">
    <property type="entry name" value="Poly_export_N"/>
</dbReference>
<dbReference type="Gene3D" id="3.10.560.10">
    <property type="entry name" value="Outer membrane lipoprotein wza domain like"/>
    <property type="match status" value="1"/>
</dbReference>
<feature type="domain" description="Polysaccharide export protein N-terminal" evidence="16">
    <location>
        <begin position="49"/>
        <end position="141"/>
    </location>
</feature>
<keyword evidence="4" id="KW-1134">Transmembrane beta strand</keyword>
<dbReference type="GO" id="GO:0015288">
    <property type="term" value="F:porin activity"/>
    <property type="evidence" value="ECO:0007669"/>
    <property type="project" value="UniProtKB-KW"/>
</dbReference>
<dbReference type="OrthoDB" id="662756at2"/>
<keyword evidence="9" id="KW-0406">Ion transport</keyword>
<dbReference type="AlphaFoldDB" id="A0A4U0GMR7"/>
<dbReference type="GO" id="GO:0046930">
    <property type="term" value="C:pore complex"/>
    <property type="evidence" value="ECO:0007669"/>
    <property type="project" value="UniProtKB-KW"/>
</dbReference>
<dbReference type="InterPro" id="IPR049712">
    <property type="entry name" value="Poly_export"/>
</dbReference>
<evidence type="ECO:0000256" key="10">
    <source>
        <dbReference type="ARBA" id="ARBA00023114"/>
    </source>
</evidence>
<keyword evidence="7" id="KW-0732">Signal</keyword>
<keyword evidence="15" id="KW-1133">Transmembrane helix</keyword>
<evidence type="ECO:0000256" key="15">
    <source>
        <dbReference type="SAM" id="Phobius"/>
    </source>
</evidence>
<evidence type="ECO:0000256" key="8">
    <source>
        <dbReference type="ARBA" id="ARBA00023047"/>
    </source>
</evidence>
<feature type="domain" description="SLBB" evidence="17">
    <location>
        <begin position="146"/>
        <end position="224"/>
    </location>
</feature>
<keyword evidence="8" id="KW-0625">Polysaccharide transport</keyword>
<dbReference type="GO" id="GO:0009279">
    <property type="term" value="C:cell outer membrane"/>
    <property type="evidence" value="ECO:0007669"/>
    <property type="project" value="UniProtKB-SubCell"/>
</dbReference>
<dbReference type="GO" id="GO:0006811">
    <property type="term" value="P:monoatomic ion transport"/>
    <property type="evidence" value="ECO:0007669"/>
    <property type="project" value="UniProtKB-KW"/>
</dbReference>
<keyword evidence="6 15" id="KW-0812">Transmembrane</keyword>
<keyword evidence="5 18" id="KW-0762">Sugar transport</keyword>
<protein>
    <submittedName>
        <fullName evidence="18">Sugar transporter</fullName>
    </submittedName>
</protein>
<keyword evidence="12" id="KW-0564">Palmitate</keyword>
<evidence type="ECO:0000256" key="12">
    <source>
        <dbReference type="ARBA" id="ARBA00023139"/>
    </source>
</evidence>
<reference evidence="18 19" key="1">
    <citation type="submission" date="2019-04" db="EMBL/GenBank/DDBJ databases">
        <title>Sphingobacterium olei sp. nov., isolated from oil-contaminated soil.</title>
        <authorList>
            <person name="Liu B."/>
        </authorList>
    </citation>
    <scope>NUCLEOTIDE SEQUENCE [LARGE SCALE GENOMIC DNA]</scope>
    <source>
        <strain evidence="18 19">Y3L14</strain>
    </source>
</reference>
<evidence type="ECO:0000256" key="9">
    <source>
        <dbReference type="ARBA" id="ARBA00023065"/>
    </source>
</evidence>
<dbReference type="InterPro" id="IPR054765">
    <property type="entry name" value="SLBB_dom"/>
</dbReference>
<comment type="subcellular location">
    <subcellularLocation>
        <location evidence="1">Cell outer membrane</location>
        <topology evidence="1">Multi-pass membrane protein</topology>
    </subcellularLocation>
</comment>
<evidence type="ECO:0000313" key="19">
    <source>
        <dbReference type="Proteomes" id="UP000309872"/>
    </source>
</evidence>
<evidence type="ECO:0000256" key="5">
    <source>
        <dbReference type="ARBA" id="ARBA00022597"/>
    </source>
</evidence>
<evidence type="ECO:0000256" key="14">
    <source>
        <dbReference type="ARBA" id="ARBA00023288"/>
    </source>
</evidence>
<evidence type="ECO:0000256" key="13">
    <source>
        <dbReference type="ARBA" id="ARBA00023237"/>
    </source>
</evidence>
<dbReference type="Proteomes" id="UP000309872">
    <property type="component" value="Unassembled WGS sequence"/>
</dbReference>
<keyword evidence="13" id="KW-0998">Cell outer membrane</keyword>
<comment type="caution">
    <text evidence="18">The sequence shown here is derived from an EMBL/GenBank/DDBJ whole genome shotgun (WGS) entry which is preliminary data.</text>
</comment>
<dbReference type="Pfam" id="PF02563">
    <property type="entry name" value="Poly_export"/>
    <property type="match status" value="1"/>
</dbReference>
<proteinExistence type="inferred from homology"/>
<keyword evidence="14" id="KW-0449">Lipoprotein</keyword>
<dbReference type="GO" id="GO:0015159">
    <property type="term" value="F:polysaccharide transmembrane transporter activity"/>
    <property type="evidence" value="ECO:0007669"/>
    <property type="project" value="InterPro"/>
</dbReference>
<name>A0A4U0GMR7_9SPHI</name>
<dbReference type="PANTHER" id="PTHR33619">
    <property type="entry name" value="POLYSACCHARIDE EXPORT PROTEIN GFCE-RELATED"/>
    <property type="match status" value="1"/>
</dbReference>
<evidence type="ECO:0000259" key="17">
    <source>
        <dbReference type="Pfam" id="PF22461"/>
    </source>
</evidence>
<keyword evidence="11 15" id="KW-0472">Membrane</keyword>
<organism evidence="18 19">
    <name type="scientific">Sphingobacterium alkalisoli</name>
    <dbReference type="NCBI Taxonomy" id="1874115"/>
    <lineage>
        <taxon>Bacteria</taxon>
        <taxon>Pseudomonadati</taxon>
        <taxon>Bacteroidota</taxon>
        <taxon>Sphingobacteriia</taxon>
        <taxon>Sphingobacteriales</taxon>
        <taxon>Sphingobacteriaceae</taxon>
        <taxon>Sphingobacterium</taxon>
    </lineage>
</organism>
<evidence type="ECO:0000256" key="2">
    <source>
        <dbReference type="ARBA" id="ARBA00009450"/>
    </source>
</evidence>
<keyword evidence="19" id="KW-1185">Reference proteome</keyword>
<evidence type="ECO:0000313" key="18">
    <source>
        <dbReference type="EMBL" id="TJY60155.1"/>
    </source>
</evidence>
<feature type="transmembrane region" description="Helical" evidence="15">
    <location>
        <begin position="240"/>
        <end position="258"/>
    </location>
</feature>
<dbReference type="PANTHER" id="PTHR33619:SF3">
    <property type="entry name" value="POLYSACCHARIDE EXPORT PROTEIN GFCE-RELATED"/>
    <property type="match status" value="1"/>
</dbReference>
<dbReference type="EMBL" id="SUKA01000012">
    <property type="protein sequence ID" value="TJY60155.1"/>
    <property type="molecule type" value="Genomic_DNA"/>
</dbReference>
<keyword evidence="3" id="KW-0813">Transport</keyword>
<evidence type="ECO:0000256" key="7">
    <source>
        <dbReference type="ARBA" id="ARBA00022729"/>
    </source>
</evidence>
<evidence type="ECO:0000259" key="16">
    <source>
        <dbReference type="Pfam" id="PF02563"/>
    </source>
</evidence>
<dbReference type="Pfam" id="PF22461">
    <property type="entry name" value="SLBB_2"/>
    <property type="match status" value="1"/>
</dbReference>
<evidence type="ECO:0000256" key="6">
    <source>
        <dbReference type="ARBA" id="ARBA00022692"/>
    </source>
</evidence>
<accession>A0A4U0GMR7</accession>
<dbReference type="RefSeq" id="WP_136823160.1">
    <property type="nucleotide sequence ID" value="NZ_BMJX01000012.1"/>
</dbReference>
<evidence type="ECO:0000256" key="3">
    <source>
        <dbReference type="ARBA" id="ARBA00022448"/>
    </source>
</evidence>
<sequence length="260" mass="28570">MPQYLRNAFLALFVVGILLMNSCASRKDLVYFQPDSTALHTSYELNAPKLQAGDILTISVTADDVRATLPFNQVSPYQGGAGNVQAANPFIPTYALDVKGEIDFPKLGKVKLGGKTRTEAIDYLREEVSKYVVDPGVSIEIRNFRITILGEVRNPGTFPINNDRITLLEALGMAGDLTINGVRSNVLVVREQNGVKQEYRVDLTKRDALNSPAYYLAQNDVIYVEPNGARIQSSRYTQNTSVFVSIAGVIISVIAVLVRN</sequence>
<evidence type="ECO:0000256" key="1">
    <source>
        <dbReference type="ARBA" id="ARBA00004571"/>
    </source>
</evidence>
<evidence type="ECO:0000256" key="11">
    <source>
        <dbReference type="ARBA" id="ARBA00023136"/>
    </source>
</evidence>